<accession>A0ABW6BTJ8</accession>
<organism evidence="2 3">
    <name type="scientific">Pontibacter toksunensis</name>
    <dbReference type="NCBI Taxonomy" id="1332631"/>
    <lineage>
        <taxon>Bacteria</taxon>
        <taxon>Pseudomonadati</taxon>
        <taxon>Bacteroidota</taxon>
        <taxon>Cytophagia</taxon>
        <taxon>Cytophagales</taxon>
        <taxon>Hymenobacteraceae</taxon>
        <taxon>Pontibacter</taxon>
    </lineage>
</organism>
<name>A0ABW6BTJ8_9BACT</name>
<protein>
    <recommendedName>
        <fullName evidence="4">Outer membrane protein beta-barrel domain-containing protein</fullName>
    </recommendedName>
</protein>
<proteinExistence type="predicted"/>
<evidence type="ECO:0000313" key="3">
    <source>
        <dbReference type="Proteomes" id="UP001597641"/>
    </source>
</evidence>
<feature type="signal peptide" evidence="1">
    <location>
        <begin position="1"/>
        <end position="18"/>
    </location>
</feature>
<comment type="caution">
    <text evidence="2">The sequence shown here is derived from an EMBL/GenBank/DDBJ whole genome shotgun (WGS) entry which is preliminary data.</text>
</comment>
<reference evidence="3" key="1">
    <citation type="journal article" date="2019" name="Int. J. Syst. Evol. Microbiol.">
        <title>The Global Catalogue of Microorganisms (GCM) 10K type strain sequencing project: providing services to taxonomists for standard genome sequencing and annotation.</title>
        <authorList>
            <consortium name="The Broad Institute Genomics Platform"/>
            <consortium name="The Broad Institute Genome Sequencing Center for Infectious Disease"/>
            <person name="Wu L."/>
            <person name="Ma J."/>
        </authorList>
    </citation>
    <scope>NUCLEOTIDE SEQUENCE [LARGE SCALE GENOMIC DNA]</scope>
    <source>
        <strain evidence="3">KCTC 23984</strain>
    </source>
</reference>
<keyword evidence="1" id="KW-0732">Signal</keyword>
<dbReference type="RefSeq" id="WP_377484858.1">
    <property type="nucleotide sequence ID" value="NZ_JBHUOX010000008.1"/>
</dbReference>
<evidence type="ECO:0008006" key="4">
    <source>
        <dbReference type="Google" id="ProtNLM"/>
    </source>
</evidence>
<keyword evidence="3" id="KW-1185">Reference proteome</keyword>
<gene>
    <name evidence="2" type="ORF">ACFS7Z_12120</name>
</gene>
<dbReference type="Proteomes" id="UP001597641">
    <property type="component" value="Unassembled WGS sequence"/>
</dbReference>
<sequence length="218" mass="23801">MKKMLFILALLLPLAGVAQNTSFGLTGRLGAYETIVSSNRSVGDNNSYGPGLQLEVGAWYRLNLTEKGAVQFTVFQALERQSGGAIMVIDESRNPLADLKTRYGNLAIGATALFFYKHSDKLAIGAGIGAKYNYVAIMVMQELQDRGGNSVGGDDYYDNNYHRKLRVCLPLEAQLALSPRVRLVGQVQVPLSNRITASESAFKERDLGLTLGVNYALY</sequence>
<evidence type="ECO:0000313" key="2">
    <source>
        <dbReference type="EMBL" id="MFD3001115.1"/>
    </source>
</evidence>
<feature type="chain" id="PRO_5046008998" description="Outer membrane protein beta-barrel domain-containing protein" evidence="1">
    <location>
        <begin position="19"/>
        <end position="218"/>
    </location>
</feature>
<evidence type="ECO:0000256" key="1">
    <source>
        <dbReference type="SAM" id="SignalP"/>
    </source>
</evidence>
<dbReference type="EMBL" id="JBHUOX010000008">
    <property type="protein sequence ID" value="MFD3001115.1"/>
    <property type="molecule type" value="Genomic_DNA"/>
</dbReference>